<sequence>MPSTKAPNAPNAEDLTELEEYVVPESFKLFKNFLVEGQKLACALGIAREAKSDTQAAFLGFFEGISRLSCVQVTCPPISQEDLKRKPWIPMCVVMVDKRIIGGAFIMDFGGLENLIQDPLEKDVSKQLKAYYTKLLSSPIDTVELQHRINERLVAAHQEKLAALLNPEDLEQAAQTVCQQLKGKTQLLQRFMLKTLTYYRLWPDDTRCPPDARSIAAEEMGRPIHQDLEVKLALPSALLNQSTPVSLKPMLRFPGGGGTTGHGQGLWPYPADFEQAEEREYAFVCNIELPLLPESDGTVIMECLQRSMVWLVDNLEAEFLLINRAWSIDWDSVSLFGGSFGGGMAMLAYLMGPPFRIREVVLRAPLLGDYFRQAGEYAGIFISQDRASKASLEVLTLLDTMPYKIPRSGSVPPNGMFGGPLFSMSRSFLKVWKAKTVEERLFNTTKCPDERTRFFIRHGSSDKHVDCEATMDAVRWMNSHWKKVYIDFEVQPGKPHVWDAYEPLSSEQRAFFGMSRK</sequence>
<dbReference type="AlphaFoldDB" id="A0A6A7AMT0"/>
<protein>
    <recommendedName>
        <fullName evidence="3">Alpha/beta-hydrolase</fullName>
    </recommendedName>
</protein>
<gene>
    <name evidence="1" type="ORF">T440DRAFT_548392</name>
</gene>
<name>A0A6A7AMT0_9PLEO</name>
<dbReference type="InterPro" id="IPR029058">
    <property type="entry name" value="AB_hydrolase_fold"/>
</dbReference>
<dbReference type="Proteomes" id="UP000799423">
    <property type="component" value="Unassembled WGS sequence"/>
</dbReference>
<keyword evidence="2" id="KW-1185">Reference proteome</keyword>
<dbReference type="EMBL" id="MU006374">
    <property type="protein sequence ID" value="KAF2844521.1"/>
    <property type="molecule type" value="Genomic_DNA"/>
</dbReference>
<dbReference type="Gene3D" id="3.40.50.1820">
    <property type="entry name" value="alpha/beta hydrolase"/>
    <property type="match status" value="1"/>
</dbReference>
<accession>A0A6A7AMT0</accession>
<organism evidence="1 2">
    <name type="scientific">Plenodomus tracheiphilus IPT5</name>
    <dbReference type="NCBI Taxonomy" id="1408161"/>
    <lineage>
        <taxon>Eukaryota</taxon>
        <taxon>Fungi</taxon>
        <taxon>Dikarya</taxon>
        <taxon>Ascomycota</taxon>
        <taxon>Pezizomycotina</taxon>
        <taxon>Dothideomycetes</taxon>
        <taxon>Pleosporomycetidae</taxon>
        <taxon>Pleosporales</taxon>
        <taxon>Pleosporineae</taxon>
        <taxon>Leptosphaeriaceae</taxon>
        <taxon>Plenodomus</taxon>
    </lineage>
</organism>
<evidence type="ECO:0008006" key="3">
    <source>
        <dbReference type="Google" id="ProtNLM"/>
    </source>
</evidence>
<evidence type="ECO:0000313" key="2">
    <source>
        <dbReference type="Proteomes" id="UP000799423"/>
    </source>
</evidence>
<proteinExistence type="predicted"/>
<dbReference type="OrthoDB" id="3798153at2759"/>
<reference evidence="1" key="1">
    <citation type="submission" date="2020-01" db="EMBL/GenBank/DDBJ databases">
        <authorList>
            <consortium name="DOE Joint Genome Institute"/>
            <person name="Haridas S."/>
            <person name="Albert R."/>
            <person name="Binder M."/>
            <person name="Bloem J."/>
            <person name="Labutti K."/>
            <person name="Salamov A."/>
            <person name="Andreopoulos B."/>
            <person name="Baker S.E."/>
            <person name="Barry K."/>
            <person name="Bills G."/>
            <person name="Bluhm B.H."/>
            <person name="Cannon C."/>
            <person name="Castanera R."/>
            <person name="Culley D.E."/>
            <person name="Daum C."/>
            <person name="Ezra D."/>
            <person name="Gonzalez J.B."/>
            <person name="Henrissat B."/>
            <person name="Kuo A."/>
            <person name="Liang C."/>
            <person name="Lipzen A."/>
            <person name="Lutzoni F."/>
            <person name="Magnuson J."/>
            <person name="Mondo S."/>
            <person name="Nolan M."/>
            <person name="Ohm R."/>
            <person name="Pangilinan J."/>
            <person name="Park H.-J."/>
            <person name="Ramirez L."/>
            <person name="Alfaro M."/>
            <person name="Sun H."/>
            <person name="Tritt A."/>
            <person name="Yoshinaga Y."/>
            <person name="Zwiers L.-H."/>
            <person name="Turgeon B.G."/>
            <person name="Goodwin S.B."/>
            <person name="Spatafora J.W."/>
            <person name="Crous P.W."/>
            <person name="Grigoriev I.V."/>
        </authorList>
    </citation>
    <scope>NUCLEOTIDE SEQUENCE</scope>
    <source>
        <strain evidence="1">IPT5</strain>
    </source>
</reference>
<dbReference type="SUPFAM" id="SSF53474">
    <property type="entry name" value="alpha/beta-Hydrolases"/>
    <property type="match status" value="1"/>
</dbReference>
<evidence type="ECO:0000313" key="1">
    <source>
        <dbReference type="EMBL" id="KAF2844521.1"/>
    </source>
</evidence>